<reference evidence="9" key="1">
    <citation type="submission" date="2022-11" db="UniProtKB">
        <authorList>
            <consortium name="WormBaseParasite"/>
        </authorList>
    </citation>
    <scope>IDENTIFICATION</scope>
</reference>
<dbReference type="InterPro" id="IPR020471">
    <property type="entry name" value="AKR"/>
</dbReference>
<evidence type="ECO:0000256" key="1">
    <source>
        <dbReference type="ARBA" id="ARBA00007905"/>
    </source>
</evidence>
<evidence type="ECO:0000313" key="8">
    <source>
        <dbReference type="Proteomes" id="UP000887566"/>
    </source>
</evidence>
<feature type="binding site" evidence="5">
    <location>
        <position position="100"/>
    </location>
    <ligand>
        <name>substrate</name>
    </ligand>
</feature>
<dbReference type="PIRSF" id="PIRSF000097">
    <property type="entry name" value="AKR"/>
    <property type="match status" value="1"/>
</dbReference>
<evidence type="ECO:0000256" key="4">
    <source>
        <dbReference type="PIRSR" id="PIRSR000097-1"/>
    </source>
</evidence>
<sequence length="281" mass="32059">MPLIGLGTYQIRDRSTIFAIVDAALESGYRLFDTAQVYGNEEHIGDALRELLPKYNLTRTDIFITSKLSPANHGANKAKKSVEDSLTKLRTDYIDLFLIHWPGVQKISPTDESNRRLRQESWHVLEELRDGQVLKSIGVSNYTIEHLNELLTTAKTTPTVNQCEFHPHYPDFPLVNFCRQHNIHFQAYSSFGSPAFKQNLFHEAIVTEMCAKYDFTAAQILLAWALNQGISVLPRTSNPLHVKENFKATNVTLSPEDIDLLSNVRSDLTKVKYCWNPQRIL</sequence>
<keyword evidence="3" id="KW-0560">Oxidoreductase</keyword>
<evidence type="ECO:0000313" key="9">
    <source>
        <dbReference type="WBParaSite" id="PSAMB.scaffold1200size34471.g11628.t1"/>
    </source>
</evidence>
<dbReference type="Proteomes" id="UP000887566">
    <property type="component" value="Unplaced"/>
</dbReference>
<dbReference type="InterPro" id="IPR023210">
    <property type="entry name" value="NADP_OxRdtase_dom"/>
</dbReference>
<accession>A0A914URG7</accession>
<dbReference type="GO" id="GO:0016616">
    <property type="term" value="F:oxidoreductase activity, acting on the CH-OH group of donors, NAD or NADP as acceptor"/>
    <property type="evidence" value="ECO:0007669"/>
    <property type="project" value="UniProtKB-ARBA"/>
</dbReference>
<dbReference type="CDD" id="cd19136">
    <property type="entry name" value="AKR_DrGR-like"/>
    <property type="match status" value="1"/>
</dbReference>
<dbReference type="PROSITE" id="PS00798">
    <property type="entry name" value="ALDOKETO_REDUCTASE_1"/>
    <property type="match status" value="1"/>
</dbReference>
<evidence type="ECO:0000256" key="2">
    <source>
        <dbReference type="ARBA" id="ARBA00022857"/>
    </source>
</evidence>
<dbReference type="InterPro" id="IPR018170">
    <property type="entry name" value="Aldo/ket_reductase_CS"/>
</dbReference>
<feature type="domain" description="NADP-dependent oxidoreductase" evidence="7">
    <location>
        <begin position="4"/>
        <end position="262"/>
    </location>
</feature>
<dbReference type="PRINTS" id="PR00069">
    <property type="entry name" value="ALDKETRDTASE"/>
</dbReference>
<evidence type="ECO:0000256" key="5">
    <source>
        <dbReference type="PIRSR" id="PIRSR000097-2"/>
    </source>
</evidence>
<dbReference type="SUPFAM" id="SSF51430">
    <property type="entry name" value="NAD(P)-linked oxidoreductase"/>
    <property type="match status" value="1"/>
</dbReference>
<evidence type="ECO:0000256" key="6">
    <source>
        <dbReference type="PIRSR" id="PIRSR000097-3"/>
    </source>
</evidence>
<keyword evidence="2" id="KW-0521">NADP</keyword>
<keyword evidence="8" id="KW-1185">Reference proteome</keyword>
<dbReference type="Pfam" id="PF00248">
    <property type="entry name" value="Aldo_ket_red"/>
    <property type="match status" value="1"/>
</dbReference>
<dbReference type="PANTHER" id="PTHR43827:SF3">
    <property type="entry name" value="NADP-DEPENDENT OXIDOREDUCTASE DOMAIN-CONTAINING PROTEIN"/>
    <property type="match status" value="1"/>
</dbReference>
<feature type="site" description="Lowers pKa of active site Tyr" evidence="6">
    <location>
        <position position="67"/>
    </location>
</feature>
<name>A0A914URG7_9BILA</name>
<proteinExistence type="inferred from homology"/>
<organism evidence="8 9">
    <name type="scientific">Plectus sambesii</name>
    <dbReference type="NCBI Taxonomy" id="2011161"/>
    <lineage>
        <taxon>Eukaryota</taxon>
        <taxon>Metazoa</taxon>
        <taxon>Ecdysozoa</taxon>
        <taxon>Nematoda</taxon>
        <taxon>Chromadorea</taxon>
        <taxon>Plectida</taxon>
        <taxon>Plectina</taxon>
        <taxon>Plectoidea</taxon>
        <taxon>Plectidae</taxon>
        <taxon>Plectus</taxon>
    </lineage>
</organism>
<comment type="similarity">
    <text evidence="1">Belongs to the aldo/keto reductase family.</text>
</comment>
<dbReference type="FunFam" id="3.20.20.100:FF:000002">
    <property type="entry name" value="2,5-diketo-D-gluconic acid reductase A"/>
    <property type="match status" value="1"/>
</dbReference>
<dbReference type="InterPro" id="IPR036812">
    <property type="entry name" value="NAD(P)_OxRdtase_dom_sf"/>
</dbReference>
<evidence type="ECO:0000256" key="3">
    <source>
        <dbReference type="ARBA" id="ARBA00023002"/>
    </source>
</evidence>
<dbReference type="WBParaSite" id="PSAMB.scaffold1200size34471.g11628.t1">
    <property type="protein sequence ID" value="PSAMB.scaffold1200size34471.g11628.t1"/>
    <property type="gene ID" value="PSAMB.scaffold1200size34471.g11628"/>
</dbReference>
<protein>
    <submittedName>
        <fullName evidence="9">NADP-dependent oxidoreductase domain-containing protein</fullName>
    </submittedName>
</protein>
<evidence type="ECO:0000259" key="7">
    <source>
        <dbReference type="Pfam" id="PF00248"/>
    </source>
</evidence>
<dbReference type="PANTHER" id="PTHR43827">
    <property type="entry name" value="2,5-DIKETO-D-GLUCONIC ACID REDUCTASE"/>
    <property type="match status" value="1"/>
</dbReference>
<dbReference type="AlphaFoldDB" id="A0A914URG7"/>
<dbReference type="Gene3D" id="3.20.20.100">
    <property type="entry name" value="NADP-dependent oxidoreductase domain"/>
    <property type="match status" value="1"/>
</dbReference>
<feature type="active site" description="Proton donor" evidence="4">
    <location>
        <position position="38"/>
    </location>
</feature>